<reference evidence="4 5" key="1">
    <citation type="submission" date="2020-03" db="EMBL/GenBank/DDBJ databases">
        <title>Genomic Encyclopedia of Type Strains, Phase IV (KMG-IV): sequencing the most valuable type-strain genomes for metagenomic binning, comparative biology and taxonomic classification.</title>
        <authorList>
            <person name="Goeker M."/>
        </authorList>
    </citation>
    <scope>NUCLEOTIDE SEQUENCE [LARGE SCALE GENOMIC DNA]</scope>
    <source>
        <strain evidence="4 5">DSM 105096</strain>
    </source>
</reference>
<dbReference type="Proteomes" id="UP000770785">
    <property type="component" value="Unassembled WGS sequence"/>
</dbReference>
<protein>
    <submittedName>
        <fullName evidence="4">Thioredoxin-related protein</fullName>
    </submittedName>
</protein>
<dbReference type="SUPFAM" id="SSF52833">
    <property type="entry name" value="Thioredoxin-like"/>
    <property type="match status" value="1"/>
</dbReference>
<keyword evidence="5" id="KW-1185">Reference proteome</keyword>
<dbReference type="InterPro" id="IPR004879">
    <property type="entry name" value="Ssp411-like_TRX"/>
</dbReference>
<organism evidence="4 5">
    <name type="scientific">Neolewinella antarctica</name>
    <dbReference type="NCBI Taxonomy" id="442734"/>
    <lineage>
        <taxon>Bacteria</taxon>
        <taxon>Pseudomonadati</taxon>
        <taxon>Bacteroidota</taxon>
        <taxon>Saprospiria</taxon>
        <taxon>Saprospirales</taxon>
        <taxon>Lewinellaceae</taxon>
        <taxon>Neolewinella</taxon>
    </lineage>
</organism>
<evidence type="ECO:0000313" key="4">
    <source>
        <dbReference type="EMBL" id="NJC24625.1"/>
    </source>
</evidence>
<comment type="caution">
    <text evidence="4">The sequence shown here is derived from an EMBL/GenBank/DDBJ whole genome shotgun (WGS) entry which is preliminary data.</text>
</comment>
<gene>
    <name evidence="4" type="ORF">GGR27_000106</name>
</gene>
<dbReference type="InterPro" id="IPR024705">
    <property type="entry name" value="Ssp411"/>
</dbReference>
<feature type="domain" description="Spermatogenesis-associated protein 20-like TRX" evidence="3">
    <location>
        <begin position="18"/>
        <end position="129"/>
    </location>
</feature>
<evidence type="ECO:0000259" key="3">
    <source>
        <dbReference type="Pfam" id="PF03190"/>
    </source>
</evidence>
<dbReference type="EMBL" id="JAATJH010000001">
    <property type="protein sequence ID" value="NJC24625.1"/>
    <property type="molecule type" value="Genomic_DNA"/>
</dbReference>
<dbReference type="Gene3D" id="3.40.30.10">
    <property type="entry name" value="Glutaredoxin"/>
    <property type="match status" value="1"/>
</dbReference>
<proteinExistence type="predicted"/>
<dbReference type="PROSITE" id="PS00194">
    <property type="entry name" value="THIOREDOXIN_1"/>
    <property type="match status" value="1"/>
</dbReference>
<sequence length="168" mass="19213">MKNLLILCCLACSISLSAQVEWLTWEEAVVRSEKEPKKMLVDLYTDWCGWCKKMDKDVFANPAVASYISENFYAVKFNAEQRADVVYDEHTFKFDPEIGRRGAHQLAYTLLDGRLSFPSIVYLDESRNRITISPGFKPAAKYVNELSFVAGEHYRNGTYQAYLSSLGK</sequence>
<evidence type="ECO:0000313" key="5">
    <source>
        <dbReference type="Proteomes" id="UP000770785"/>
    </source>
</evidence>
<keyword evidence="1" id="KW-0676">Redox-active center</keyword>
<accession>A0ABX0X602</accession>
<dbReference type="RefSeq" id="WP_245184350.1">
    <property type="nucleotide sequence ID" value="NZ_JAATJH010000001.1"/>
</dbReference>
<dbReference type="InterPro" id="IPR017937">
    <property type="entry name" value="Thioredoxin_CS"/>
</dbReference>
<name>A0ABX0X602_9BACT</name>
<dbReference type="PANTHER" id="PTHR42899:SF1">
    <property type="entry name" value="SPERMATOGENESIS-ASSOCIATED PROTEIN 20"/>
    <property type="match status" value="1"/>
</dbReference>
<dbReference type="PANTHER" id="PTHR42899">
    <property type="entry name" value="SPERMATOGENESIS-ASSOCIATED PROTEIN 20"/>
    <property type="match status" value="1"/>
</dbReference>
<dbReference type="Pfam" id="PF03190">
    <property type="entry name" value="Thioredox_DsbH"/>
    <property type="match status" value="1"/>
</dbReference>
<evidence type="ECO:0000256" key="1">
    <source>
        <dbReference type="ARBA" id="ARBA00023284"/>
    </source>
</evidence>
<feature type="chain" id="PRO_5047386321" evidence="2">
    <location>
        <begin position="19"/>
        <end position="168"/>
    </location>
</feature>
<keyword evidence="2" id="KW-0732">Signal</keyword>
<dbReference type="InterPro" id="IPR036249">
    <property type="entry name" value="Thioredoxin-like_sf"/>
</dbReference>
<evidence type="ECO:0000256" key="2">
    <source>
        <dbReference type="SAM" id="SignalP"/>
    </source>
</evidence>
<feature type="signal peptide" evidence="2">
    <location>
        <begin position="1"/>
        <end position="18"/>
    </location>
</feature>